<sequence length="216" mass="24564">MDNANNISLSQDEVDRLLGRPAVPTQKKEAPAFKRETIATDAEIAKFGTLMDDFSAILKKHLKDVFSEQGIRKLTPSATEQISRAEFMTTISDNDFLFLVEIEKHEILIKFDSFLFCSLAGISFNINHKTNMFQNEVIRTVITPMVIDAMLKAAHRHEPKNLVKTTPLFDLPELEGLKTETPGISASFTWNEGFKSLGIEKFFFQKDFLDFLLSQR</sequence>
<dbReference type="STRING" id="907348.TresaDRAFT_1150"/>
<dbReference type="PATRIC" id="fig|907348.3.peg.1791"/>
<organism evidence="1 2">
    <name type="scientific">Treponema saccharophilum DSM 2985</name>
    <dbReference type="NCBI Taxonomy" id="907348"/>
    <lineage>
        <taxon>Bacteria</taxon>
        <taxon>Pseudomonadati</taxon>
        <taxon>Spirochaetota</taxon>
        <taxon>Spirochaetia</taxon>
        <taxon>Spirochaetales</taxon>
        <taxon>Treponemataceae</taxon>
        <taxon>Treponema</taxon>
    </lineage>
</organism>
<dbReference type="Proteomes" id="UP000003571">
    <property type="component" value="Unassembled WGS sequence"/>
</dbReference>
<reference evidence="1 2" key="1">
    <citation type="submission" date="2011-09" db="EMBL/GenBank/DDBJ databases">
        <title>The draft genome of Treponema saccharophilum DSM 2985.</title>
        <authorList>
            <consortium name="US DOE Joint Genome Institute (JGI-PGF)"/>
            <person name="Lucas S."/>
            <person name="Copeland A."/>
            <person name="Lapidus A."/>
            <person name="Glavina del Rio T."/>
            <person name="Dalin E."/>
            <person name="Tice H."/>
            <person name="Bruce D."/>
            <person name="Goodwin L."/>
            <person name="Pitluck S."/>
            <person name="Peters L."/>
            <person name="Kyrpides N."/>
            <person name="Mavromatis K."/>
            <person name="Ivanova N."/>
            <person name="Markowitz V."/>
            <person name="Cheng J.-F."/>
            <person name="Hugenholtz P."/>
            <person name="Woyke T."/>
            <person name="Wu D."/>
            <person name="Gronow S."/>
            <person name="Wellnitz S."/>
            <person name="Brambilla E."/>
            <person name="Klenk H.-P."/>
            <person name="Eisen J.A."/>
        </authorList>
    </citation>
    <scope>NUCLEOTIDE SEQUENCE [LARGE SCALE GENOMIC DNA]</scope>
    <source>
        <strain evidence="1 2">DSM 2985</strain>
    </source>
</reference>
<dbReference type="AlphaFoldDB" id="H7ELK0"/>
<dbReference type="EMBL" id="AGRW01000049">
    <property type="protein sequence ID" value="EIC01541.1"/>
    <property type="molecule type" value="Genomic_DNA"/>
</dbReference>
<evidence type="ECO:0000313" key="1">
    <source>
        <dbReference type="EMBL" id="EIC01541.1"/>
    </source>
</evidence>
<evidence type="ECO:0008006" key="3">
    <source>
        <dbReference type="Google" id="ProtNLM"/>
    </source>
</evidence>
<evidence type="ECO:0000313" key="2">
    <source>
        <dbReference type="Proteomes" id="UP000003571"/>
    </source>
</evidence>
<accession>H7ELK0</accession>
<comment type="caution">
    <text evidence="1">The sequence shown here is derived from an EMBL/GenBank/DDBJ whole genome shotgun (WGS) entry which is preliminary data.</text>
</comment>
<proteinExistence type="predicted"/>
<protein>
    <recommendedName>
        <fullName evidence="3">Flagellar motor switch protein FliM</fullName>
    </recommendedName>
</protein>
<keyword evidence="2" id="KW-1185">Reference proteome</keyword>
<gene>
    <name evidence="1" type="ORF">TresaDRAFT_1150</name>
</gene>
<dbReference type="RefSeq" id="WP_002704845.1">
    <property type="nucleotide sequence ID" value="NZ_AGRW01000049.1"/>
</dbReference>
<name>H7ELK0_9SPIR</name>